<name>A0A372LFA3_9BACI</name>
<dbReference type="RefSeq" id="WP_117321157.1">
    <property type="nucleotide sequence ID" value="NZ_QVTD01000003.1"/>
</dbReference>
<gene>
    <name evidence="1" type="ORF">D0466_03455</name>
</gene>
<evidence type="ECO:0000313" key="1">
    <source>
        <dbReference type="EMBL" id="RFU64981.1"/>
    </source>
</evidence>
<sequence>MSYKENAFQAYLDSLRAEGVSEEVIKYAALGFAAGFDAGTLNNSNATIQMGMIKTLLKDGMVH</sequence>
<reference evidence="1 2" key="1">
    <citation type="submission" date="2018-08" db="EMBL/GenBank/DDBJ databases">
        <title>Bacillus chawlae sp. nov., Bacillus glennii sp. nov., and Bacillus saganii sp. nov. Isolated from the Vehicle Assembly Building at Kennedy Space Center where the Viking Spacecraft were Assembled.</title>
        <authorList>
            <person name="Seuylemezian A."/>
            <person name="Vaishampayan P."/>
        </authorList>
    </citation>
    <scope>NUCLEOTIDE SEQUENCE [LARGE SCALE GENOMIC DNA]</scope>
    <source>
        <strain evidence="1 2">V44-8</strain>
    </source>
</reference>
<evidence type="ECO:0000313" key="2">
    <source>
        <dbReference type="Proteomes" id="UP000262939"/>
    </source>
</evidence>
<keyword evidence="2" id="KW-1185">Reference proteome</keyword>
<protein>
    <submittedName>
        <fullName evidence="1">Uncharacterized protein</fullName>
    </submittedName>
</protein>
<comment type="caution">
    <text evidence="1">The sequence shown here is derived from an EMBL/GenBank/DDBJ whole genome shotgun (WGS) entry which is preliminary data.</text>
</comment>
<dbReference type="Proteomes" id="UP000262939">
    <property type="component" value="Unassembled WGS sequence"/>
</dbReference>
<dbReference type="AlphaFoldDB" id="A0A372LFA3"/>
<organism evidence="1 2">
    <name type="scientific">Peribacillus glennii</name>
    <dbReference type="NCBI Taxonomy" id="2303991"/>
    <lineage>
        <taxon>Bacteria</taxon>
        <taxon>Bacillati</taxon>
        <taxon>Bacillota</taxon>
        <taxon>Bacilli</taxon>
        <taxon>Bacillales</taxon>
        <taxon>Bacillaceae</taxon>
        <taxon>Peribacillus</taxon>
    </lineage>
</organism>
<accession>A0A372LFA3</accession>
<proteinExistence type="predicted"/>
<dbReference type="EMBL" id="QVTD01000003">
    <property type="protein sequence ID" value="RFU64981.1"/>
    <property type="molecule type" value="Genomic_DNA"/>
</dbReference>